<dbReference type="InParanoid" id="A0A6J2YHJ1"/>
<dbReference type="OrthoDB" id="8250698at2759"/>
<keyword evidence="2" id="KW-1185">Reference proteome</keyword>
<dbReference type="Gene3D" id="3.90.1200.10">
    <property type="match status" value="1"/>
</dbReference>
<dbReference type="PANTHER" id="PTHR11012">
    <property type="entry name" value="PROTEIN KINASE-LIKE DOMAIN-CONTAINING"/>
    <property type="match status" value="1"/>
</dbReference>
<dbReference type="Pfam" id="PF02958">
    <property type="entry name" value="EcKL"/>
    <property type="match status" value="1"/>
</dbReference>
<dbReference type="RefSeq" id="XP_030762360.1">
    <property type="nucleotide sequence ID" value="XM_030906500.1"/>
</dbReference>
<organism evidence="2 3">
    <name type="scientific">Sitophilus oryzae</name>
    <name type="common">Rice weevil</name>
    <name type="synonym">Curculio oryzae</name>
    <dbReference type="NCBI Taxonomy" id="7048"/>
    <lineage>
        <taxon>Eukaryota</taxon>
        <taxon>Metazoa</taxon>
        <taxon>Ecdysozoa</taxon>
        <taxon>Arthropoda</taxon>
        <taxon>Hexapoda</taxon>
        <taxon>Insecta</taxon>
        <taxon>Pterygota</taxon>
        <taxon>Neoptera</taxon>
        <taxon>Endopterygota</taxon>
        <taxon>Coleoptera</taxon>
        <taxon>Polyphaga</taxon>
        <taxon>Cucujiformia</taxon>
        <taxon>Curculionidae</taxon>
        <taxon>Dryophthorinae</taxon>
        <taxon>Sitophilus</taxon>
    </lineage>
</organism>
<dbReference type="AlphaFoldDB" id="A0A6J2YHJ1"/>
<dbReference type="KEGG" id="soy:115887156"/>
<gene>
    <name evidence="3" type="primary">LOC115887156</name>
</gene>
<dbReference type="InterPro" id="IPR015897">
    <property type="entry name" value="CHK_kinase-like"/>
</dbReference>
<dbReference type="SUPFAM" id="SSF56112">
    <property type="entry name" value="Protein kinase-like (PK-like)"/>
    <property type="match status" value="1"/>
</dbReference>
<dbReference type="Proteomes" id="UP000504635">
    <property type="component" value="Unplaced"/>
</dbReference>
<feature type="domain" description="CHK kinase-like" evidence="1">
    <location>
        <begin position="135"/>
        <end position="334"/>
    </location>
</feature>
<proteinExistence type="predicted"/>
<accession>A0A6J2YHJ1</accession>
<dbReference type="SMART" id="SM00587">
    <property type="entry name" value="CHK"/>
    <property type="match status" value="1"/>
</dbReference>
<name>A0A6J2YHJ1_SITOR</name>
<protein>
    <submittedName>
        <fullName evidence="3">Uncharacterized protein LOC115887156</fullName>
    </submittedName>
</protein>
<sequence length="414" mass="48274">MSMGGYLDTEALLTDLHKWVSAETLRKKNIEKYDLKVYGVDDKVDNYGSDIVFVDITAENFDGEKRSYSLVVKYGQMMNELRDKLPIRDAFEREIDVYTKLVLAFHTLQQEKRLPIFNSIPKCFLSKFTPTEEVIILENLRQLGYTVYKKQTGMDVLHMKLVLKAYAHWHALSFALKDQKKEEFQEITETWIKNPMKAFVGGVSGKLINASQKQVFEILRNEDKEDLLEKYTRKIGKKNFVEILMNLLSNEDAQSVVLHGDCWSSNFLFQYDDGDTEQQICKKVALVDFQMSSVNSPVFDLSYFIYSVADKDGLTHFEELLNYYYDHFSNYLIELGSDPGVIFSYSDLLRHWRQYSIYGAVLSPMILMLVLNDKTLDFLLDNDNFYDISKDTVKKNEYKERIIAIAQHFLNHFG</sequence>
<dbReference type="InterPro" id="IPR011009">
    <property type="entry name" value="Kinase-like_dom_sf"/>
</dbReference>
<dbReference type="GeneID" id="115887156"/>
<evidence type="ECO:0000313" key="2">
    <source>
        <dbReference type="Proteomes" id="UP000504635"/>
    </source>
</evidence>
<dbReference type="PANTHER" id="PTHR11012:SF30">
    <property type="entry name" value="PROTEIN KINASE-LIKE DOMAIN-CONTAINING"/>
    <property type="match status" value="1"/>
</dbReference>
<evidence type="ECO:0000259" key="1">
    <source>
        <dbReference type="SMART" id="SM00587"/>
    </source>
</evidence>
<dbReference type="InterPro" id="IPR004119">
    <property type="entry name" value="EcKL"/>
</dbReference>
<evidence type="ECO:0000313" key="3">
    <source>
        <dbReference type="RefSeq" id="XP_030762360.1"/>
    </source>
</evidence>
<reference evidence="3" key="1">
    <citation type="submission" date="2025-08" db="UniProtKB">
        <authorList>
            <consortium name="RefSeq"/>
        </authorList>
    </citation>
    <scope>IDENTIFICATION</scope>
    <source>
        <tissue evidence="3">Gonads</tissue>
    </source>
</reference>